<keyword evidence="5" id="KW-1185">Reference proteome</keyword>
<dbReference type="Gene3D" id="1.25.10.10">
    <property type="entry name" value="Leucine-rich Repeat Variant"/>
    <property type="match status" value="1"/>
</dbReference>
<dbReference type="InterPro" id="IPR045338">
    <property type="entry name" value="DUF6535"/>
</dbReference>
<comment type="caution">
    <text evidence="4">The sequence shown here is derived from an EMBL/GenBank/DDBJ whole genome shotgun (WGS) entry which is preliminary data.</text>
</comment>
<feature type="transmembrane region" description="Helical" evidence="2">
    <location>
        <begin position="252"/>
        <end position="272"/>
    </location>
</feature>
<dbReference type="EMBL" id="JARJCM010000004">
    <property type="protein sequence ID" value="KAJ7045794.1"/>
    <property type="molecule type" value="Genomic_DNA"/>
</dbReference>
<feature type="region of interest" description="Disordered" evidence="1">
    <location>
        <begin position="1"/>
        <end position="94"/>
    </location>
</feature>
<organism evidence="4 5">
    <name type="scientific">Mycena alexandri</name>
    <dbReference type="NCBI Taxonomy" id="1745969"/>
    <lineage>
        <taxon>Eukaryota</taxon>
        <taxon>Fungi</taxon>
        <taxon>Dikarya</taxon>
        <taxon>Basidiomycota</taxon>
        <taxon>Agaricomycotina</taxon>
        <taxon>Agaricomycetes</taxon>
        <taxon>Agaricomycetidae</taxon>
        <taxon>Agaricales</taxon>
        <taxon>Marasmiineae</taxon>
        <taxon>Mycenaceae</taxon>
        <taxon>Mycena</taxon>
    </lineage>
</organism>
<name>A0AAD6TGK0_9AGAR</name>
<proteinExistence type="predicted"/>
<keyword evidence="2" id="KW-0812">Transmembrane</keyword>
<dbReference type="InterPro" id="IPR016024">
    <property type="entry name" value="ARM-type_fold"/>
</dbReference>
<evidence type="ECO:0000313" key="5">
    <source>
        <dbReference type="Proteomes" id="UP001218188"/>
    </source>
</evidence>
<evidence type="ECO:0000313" key="4">
    <source>
        <dbReference type="EMBL" id="KAJ7045794.1"/>
    </source>
</evidence>
<protein>
    <recommendedName>
        <fullName evidence="3">DUF6535 domain-containing protein</fullName>
    </recommendedName>
</protein>
<sequence>MERRSFQSPVTSRAPSATRYKPRFAYRDSLRELAPVSRSQSRARPGRTVDIGGHGASNRHESTHAPTSESTKVPGPPKPEKDAIKDEAGEETSENARVWHVYNDEAQKADTIMTDGWSRSIDVLLVFTGLFSAVLTTFIIQSYQLMLPQAADTTNALLVELIGLQFNDTARPSISQSPQSSLQQIRWVNGLWFSALAFSLGSSLISMLAKQWLQAYLPNVSGSPRHRARQRQARFMQLEAWHVPGIINALPLLLHAALLLFFAGLVLLLWSVDLAITLATWIIVAFAYIFYFASIAVPLFYPECPYKHPITDQLRIWLSPDSASPSPPIFAYSSRKATPEEPPKVIYDARASIATYEDAVDATALAWLFNKSTDHDVVSAALQAIAGLPRDFSALRILRDAGALPLIEHGFQSCFHKDTTVDLQWHLVDPDSAELYCRAWMKLTRGTTEQWPFDIVEPLWMLQDLNTHPDVAAIASCAVALSSFDSHMSQWELLAYLARCSAGETQLSQTTQCCLLDSISECFVRWEMPLAVIEDTVLRAVPVLLRMLHLTEDLPNSKVRSAAALALYIVTCGGIVDLGMYMSEEKRRGEYCELMIEALSAIVETPARFGVQDALLDIVGGELARLASPIVAQSERFPQRLRIVARSSLSKLYVDGRIAQGIVPDSILADVLHILFPPAYLSQAQQSVFVTTLVETLDTSSHPDITNWAVRLLEVLLSRCSLIVSQAFVESNGINAVVRAARAGAVDSRRLQIDSLRAMCAFIASTTSEYKASNTSHPALEPQFDVLFQSDFFETLCSVVASRRWWLFEVSGHWLPAIVELCHIRPEAKVGQSVVKTFKEFAERNVGEEGYSETLAHLDVIRRVSEEVVS</sequence>
<dbReference type="Pfam" id="PF20153">
    <property type="entry name" value="DUF6535"/>
    <property type="match status" value="1"/>
</dbReference>
<keyword evidence="2" id="KW-0472">Membrane</keyword>
<accession>A0AAD6TGK0</accession>
<evidence type="ECO:0000256" key="2">
    <source>
        <dbReference type="SAM" id="Phobius"/>
    </source>
</evidence>
<dbReference type="InterPro" id="IPR011989">
    <property type="entry name" value="ARM-like"/>
</dbReference>
<feature type="domain" description="DUF6535" evidence="3">
    <location>
        <begin position="99"/>
        <end position="271"/>
    </location>
</feature>
<feature type="compositionally biased region" description="Basic and acidic residues" evidence="1">
    <location>
        <begin position="78"/>
        <end position="87"/>
    </location>
</feature>
<feature type="transmembrane region" description="Helical" evidence="2">
    <location>
        <begin position="123"/>
        <end position="143"/>
    </location>
</feature>
<gene>
    <name evidence="4" type="ORF">C8F04DRAFT_1066195</name>
</gene>
<evidence type="ECO:0000259" key="3">
    <source>
        <dbReference type="Pfam" id="PF20153"/>
    </source>
</evidence>
<dbReference type="Proteomes" id="UP001218188">
    <property type="component" value="Unassembled WGS sequence"/>
</dbReference>
<evidence type="ECO:0000256" key="1">
    <source>
        <dbReference type="SAM" id="MobiDB-lite"/>
    </source>
</evidence>
<feature type="compositionally biased region" description="Polar residues" evidence="1">
    <location>
        <begin position="1"/>
        <end position="15"/>
    </location>
</feature>
<keyword evidence="2" id="KW-1133">Transmembrane helix</keyword>
<reference evidence="4" key="1">
    <citation type="submission" date="2023-03" db="EMBL/GenBank/DDBJ databases">
        <title>Massive genome expansion in bonnet fungi (Mycena s.s.) driven by repeated elements and novel gene families across ecological guilds.</title>
        <authorList>
            <consortium name="Lawrence Berkeley National Laboratory"/>
            <person name="Harder C.B."/>
            <person name="Miyauchi S."/>
            <person name="Viragh M."/>
            <person name="Kuo A."/>
            <person name="Thoen E."/>
            <person name="Andreopoulos B."/>
            <person name="Lu D."/>
            <person name="Skrede I."/>
            <person name="Drula E."/>
            <person name="Henrissat B."/>
            <person name="Morin E."/>
            <person name="Kohler A."/>
            <person name="Barry K."/>
            <person name="LaButti K."/>
            <person name="Morin E."/>
            <person name="Salamov A."/>
            <person name="Lipzen A."/>
            <person name="Mereny Z."/>
            <person name="Hegedus B."/>
            <person name="Baldrian P."/>
            <person name="Stursova M."/>
            <person name="Weitz H."/>
            <person name="Taylor A."/>
            <person name="Grigoriev I.V."/>
            <person name="Nagy L.G."/>
            <person name="Martin F."/>
            <person name="Kauserud H."/>
        </authorList>
    </citation>
    <scope>NUCLEOTIDE SEQUENCE</scope>
    <source>
        <strain evidence="4">CBHHK200</strain>
    </source>
</reference>
<dbReference type="SUPFAM" id="SSF48371">
    <property type="entry name" value="ARM repeat"/>
    <property type="match status" value="1"/>
</dbReference>
<feature type="transmembrane region" description="Helical" evidence="2">
    <location>
        <begin position="278"/>
        <end position="301"/>
    </location>
</feature>
<dbReference type="AlphaFoldDB" id="A0AAD6TGK0"/>